<keyword evidence="3" id="KW-0378">Hydrolase</keyword>
<name>M0P3A6_9EURY</name>
<keyword evidence="3" id="KW-0255">Endonuclease</keyword>
<organism evidence="3 4">
    <name type="scientific">Halorubrum lipolyticum DSM 21995</name>
    <dbReference type="NCBI Taxonomy" id="1227482"/>
    <lineage>
        <taxon>Archaea</taxon>
        <taxon>Methanobacteriati</taxon>
        <taxon>Methanobacteriota</taxon>
        <taxon>Stenosarchaea group</taxon>
        <taxon>Halobacteria</taxon>
        <taxon>Halobacteriales</taxon>
        <taxon>Haloferacaceae</taxon>
        <taxon>Halorubrum</taxon>
    </lineage>
</organism>
<dbReference type="SMART" id="SM00507">
    <property type="entry name" value="HNHc"/>
    <property type="match status" value="1"/>
</dbReference>
<dbReference type="STRING" id="1227482.C469_02965"/>
<reference evidence="3 4" key="1">
    <citation type="journal article" date="2014" name="PLoS Genet.">
        <title>Phylogenetically driven sequencing of extremely halophilic archaea reveals strategies for static and dynamic osmo-response.</title>
        <authorList>
            <person name="Becker E.A."/>
            <person name="Seitzer P.M."/>
            <person name="Tritt A."/>
            <person name="Larsen D."/>
            <person name="Krusor M."/>
            <person name="Yao A.I."/>
            <person name="Wu D."/>
            <person name="Madern D."/>
            <person name="Eisen J.A."/>
            <person name="Darling A.E."/>
            <person name="Facciotti M.T."/>
        </authorList>
    </citation>
    <scope>NUCLEOTIDE SEQUENCE [LARGE SCALE GENOMIC DNA]</scope>
    <source>
        <strain evidence="3 4">DSM 21995</strain>
    </source>
</reference>
<dbReference type="InterPro" id="IPR052892">
    <property type="entry name" value="NA-targeting_endonuclease"/>
</dbReference>
<accession>M0P3A6</accession>
<sequence length="103" mass="11581">MLIHAESIAESRSLSPSTRQTVLERDEYQCQRCNVDVTPMNEEGTDFQLHHIIPFSAGGANHPDNLVTLCNDCHAQAHQQMKNIVEEHPELLSELRAIVCSTE</sequence>
<proteinExistence type="predicted"/>
<gene>
    <name evidence="3" type="ORF">C469_02965</name>
</gene>
<dbReference type="Proteomes" id="UP000011650">
    <property type="component" value="Unassembled WGS sequence"/>
</dbReference>
<feature type="domain" description="HNH nuclease" evidence="2">
    <location>
        <begin position="17"/>
        <end position="75"/>
    </location>
</feature>
<evidence type="ECO:0000259" key="2">
    <source>
        <dbReference type="SMART" id="SM00507"/>
    </source>
</evidence>
<dbReference type="AlphaFoldDB" id="M0P3A6"/>
<dbReference type="GO" id="GO:0003676">
    <property type="term" value="F:nucleic acid binding"/>
    <property type="evidence" value="ECO:0007669"/>
    <property type="project" value="InterPro"/>
</dbReference>
<dbReference type="GO" id="GO:0004519">
    <property type="term" value="F:endonuclease activity"/>
    <property type="evidence" value="ECO:0007669"/>
    <property type="project" value="UniProtKB-KW"/>
</dbReference>
<dbReference type="InterPro" id="IPR002711">
    <property type="entry name" value="HNH"/>
</dbReference>
<protein>
    <submittedName>
        <fullName evidence="3">HNH endonuclease</fullName>
    </submittedName>
</protein>
<evidence type="ECO:0000313" key="3">
    <source>
        <dbReference type="EMBL" id="EMA63310.1"/>
    </source>
</evidence>
<dbReference type="CDD" id="cd00085">
    <property type="entry name" value="HNHc"/>
    <property type="match status" value="1"/>
</dbReference>
<dbReference type="PANTHER" id="PTHR33877:SF2">
    <property type="entry name" value="OS07G0170200 PROTEIN"/>
    <property type="match status" value="1"/>
</dbReference>
<feature type="compositionally biased region" description="Polar residues" evidence="1">
    <location>
        <begin position="10"/>
        <end position="20"/>
    </location>
</feature>
<dbReference type="Gene3D" id="1.10.30.50">
    <property type="match status" value="1"/>
</dbReference>
<dbReference type="EMBL" id="AOJG01000008">
    <property type="protein sequence ID" value="EMA63310.1"/>
    <property type="molecule type" value="Genomic_DNA"/>
</dbReference>
<dbReference type="GO" id="GO:0008270">
    <property type="term" value="F:zinc ion binding"/>
    <property type="evidence" value="ECO:0007669"/>
    <property type="project" value="InterPro"/>
</dbReference>
<comment type="caution">
    <text evidence="3">The sequence shown here is derived from an EMBL/GenBank/DDBJ whole genome shotgun (WGS) entry which is preliminary data.</text>
</comment>
<dbReference type="Pfam" id="PF01844">
    <property type="entry name" value="HNH"/>
    <property type="match status" value="1"/>
</dbReference>
<dbReference type="InterPro" id="IPR003615">
    <property type="entry name" value="HNH_nuc"/>
</dbReference>
<feature type="region of interest" description="Disordered" evidence="1">
    <location>
        <begin position="1"/>
        <end position="20"/>
    </location>
</feature>
<evidence type="ECO:0000256" key="1">
    <source>
        <dbReference type="SAM" id="MobiDB-lite"/>
    </source>
</evidence>
<keyword evidence="4" id="KW-1185">Reference proteome</keyword>
<keyword evidence="3" id="KW-0540">Nuclease</keyword>
<evidence type="ECO:0000313" key="4">
    <source>
        <dbReference type="Proteomes" id="UP000011650"/>
    </source>
</evidence>
<dbReference type="PANTHER" id="PTHR33877">
    <property type="entry name" value="SLL1193 PROTEIN"/>
    <property type="match status" value="1"/>
</dbReference>